<dbReference type="AlphaFoldDB" id="A0A1U9QQV7"/>
<evidence type="ECO:0000313" key="2">
    <source>
        <dbReference type="EMBL" id="AQU66577.1"/>
    </source>
</evidence>
<dbReference type="Proteomes" id="UP000189677">
    <property type="component" value="Chromosome"/>
</dbReference>
<gene>
    <name evidence="2" type="ORF">BBN63_10270</name>
</gene>
<accession>A0A1U9QQV7</accession>
<dbReference type="EMBL" id="CP018047">
    <property type="protein sequence ID" value="AQU66577.1"/>
    <property type="molecule type" value="Genomic_DNA"/>
</dbReference>
<evidence type="ECO:0000313" key="3">
    <source>
        <dbReference type="Proteomes" id="UP000189677"/>
    </source>
</evidence>
<dbReference type="KEGG" id="snw:BBN63_10270"/>
<dbReference type="RefSeq" id="WP_078075109.1">
    <property type="nucleotide sequence ID" value="NZ_CP018047.1"/>
</dbReference>
<dbReference type="Pfam" id="PF13460">
    <property type="entry name" value="NAD_binding_10"/>
    <property type="match status" value="1"/>
</dbReference>
<proteinExistence type="predicted"/>
<keyword evidence="3" id="KW-1185">Reference proteome</keyword>
<protein>
    <submittedName>
        <fullName evidence="2">NAD-dependent dehydratase</fullName>
    </submittedName>
</protein>
<dbReference type="InterPro" id="IPR016040">
    <property type="entry name" value="NAD(P)-bd_dom"/>
</dbReference>
<dbReference type="PANTHER" id="PTHR15020">
    <property type="entry name" value="FLAVIN REDUCTASE-RELATED"/>
    <property type="match status" value="1"/>
</dbReference>
<organism evidence="2 3">
    <name type="scientific">Streptomyces niveus</name>
    <name type="common">Streptomyces spheroides</name>
    <dbReference type="NCBI Taxonomy" id="193462"/>
    <lineage>
        <taxon>Bacteria</taxon>
        <taxon>Bacillati</taxon>
        <taxon>Actinomycetota</taxon>
        <taxon>Actinomycetes</taxon>
        <taxon>Kitasatosporales</taxon>
        <taxon>Streptomycetaceae</taxon>
        <taxon>Streptomyces</taxon>
    </lineage>
</organism>
<dbReference type="SUPFAM" id="SSF51735">
    <property type="entry name" value="NAD(P)-binding Rossmann-fold domains"/>
    <property type="match status" value="1"/>
</dbReference>
<dbReference type="Gene3D" id="3.40.50.720">
    <property type="entry name" value="NAD(P)-binding Rossmann-like Domain"/>
    <property type="match status" value="1"/>
</dbReference>
<feature type="domain" description="NAD(P)-binding" evidence="1">
    <location>
        <begin position="7"/>
        <end position="191"/>
    </location>
</feature>
<reference evidence="2 3" key="1">
    <citation type="submission" date="2016-11" db="EMBL/GenBank/DDBJ databases">
        <title>Complete genome sequence of Streptomyces niveus SCSIO 3406.</title>
        <authorList>
            <person name="Zhu Q."/>
            <person name="Cheng W."/>
            <person name="Song Y."/>
            <person name="Li Q."/>
            <person name="Ju J."/>
        </authorList>
    </citation>
    <scope>NUCLEOTIDE SEQUENCE [LARGE SCALE GENOMIC DNA]</scope>
    <source>
        <strain evidence="2 3">SCSIO 3406</strain>
    </source>
</reference>
<dbReference type="InterPro" id="IPR036291">
    <property type="entry name" value="NAD(P)-bd_dom_sf"/>
</dbReference>
<dbReference type="PANTHER" id="PTHR15020:SF50">
    <property type="entry name" value="UPF0659 PROTEIN YMR090W"/>
    <property type="match status" value="1"/>
</dbReference>
<evidence type="ECO:0000259" key="1">
    <source>
        <dbReference type="Pfam" id="PF13460"/>
    </source>
</evidence>
<sequence>MDVFIIGITGKIGGLLARELVSRGDTVRGLVRRDDQRADLAARGVDAVVGDLADMSAEALAVAVGGADAVVFTAGSNGGAAETTKAIDGDGVAKAIEATRRAGAGRLALVSVLPESWRERDLGDEVEYYFAVKKEADIALSRSELDWLILRPSLLVDDPGIGTVSLGPAEFHGQVARADVAETLAELLREPRIGRQILELNTGPTPIRDAVRANIRRP</sequence>
<name>A0A1U9QQV7_STRNV</name>
<dbReference type="OrthoDB" id="4248066at2"/>